<dbReference type="Pfam" id="PF04082">
    <property type="entry name" value="Fungal_trans"/>
    <property type="match status" value="1"/>
</dbReference>
<reference evidence="8 9" key="1">
    <citation type="submission" date="2024-07" db="EMBL/GenBank/DDBJ databases">
        <title>Section-level genome sequencing and comparative genomics of Aspergillus sections Usti and Cavernicolus.</title>
        <authorList>
            <consortium name="Lawrence Berkeley National Laboratory"/>
            <person name="Nybo J.L."/>
            <person name="Vesth T.C."/>
            <person name="Theobald S."/>
            <person name="Frisvad J.C."/>
            <person name="Larsen T.O."/>
            <person name="Kjaerboelling I."/>
            <person name="Rothschild-Mancinelli K."/>
            <person name="Lyhne E.K."/>
            <person name="Kogle M.E."/>
            <person name="Barry K."/>
            <person name="Clum A."/>
            <person name="Na H."/>
            <person name="Ledsgaard L."/>
            <person name="Lin J."/>
            <person name="Lipzen A."/>
            <person name="Kuo A."/>
            <person name="Riley R."/>
            <person name="Mondo S."/>
            <person name="LaButti K."/>
            <person name="Haridas S."/>
            <person name="Pangalinan J."/>
            <person name="Salamov A.A."/>
            <person name="Simmons B.A."/>
            <person name="Magnuson J.K."/>
            <person name="Chen J."/>
            <person name="Drula E."/>
            <person name="Henrissat B."/>
            <person name="Wiebenga A."/>
            <person name="Lubbers R.J."/>
            <person name="Gomes A.C."/>
            <person name="Makela M.R."/>
            <person name="Stajich J."/>
            <person name="Grigoriev I.V."/>
            <person name="Mortensen U.H."/>
            <person name="De vries R.P."/>
            <person name="Baker S.E."/>
            <person name="Andersen M.R."/>
        </authorList>
    </citation>
    <scope>NUCLEOTIDE SEQUENCE [LARGE SCALE GENOMIC DNA]</scope>
    <source>
        <strain evidence="8 9">CBS 600.67</strain>
    </source>
</reference>
<keyword evidence="6" id="KW-0539">Nucleus</keyword>
<dbReference type="PANTHER" id="PTHR31779:SF5">
    <property type="entry name" value="ZN(II)2CYS6 TRANSCRIPTION FACTOR (EUROFUNG)"/>
    <property type="match status" value="1"/>
</dbReference>
<dbReference type="EMBL" id="JBFXLS010000035">
    <property type="protein sequence ID" value="KAL2825655.1"/>
    <property type="molecule type" value="Genomic_DNA"/>
</dbReference>
<dbReference type="PANTHER" id="PTHR31779">
    <property type="entry name" value="2-NITROPROPANE DIOXYGENASE FAMILY, PUTATIVE (AFU_ORTHOLOGUE AFUA_2G17430)-RELATED"/>
    <property type="match status" value="1"/>
</dbReference>
<dbReference type="SUPFAM" id="SSF57701">
    <property type="entry name" value="Zn2/Cys6 DNA-binding domain"/>
    <property type="match status" value="1"/>
</dbReference>
<keyword evidence="4" id="KW-0238">DNA-binding</keyword>
<dbReference type="InterPro" id="IPR001138">
    <property type="entry name" value="Zn2Cys6_DnaBD"/>
</dbReference>
<evidence type="ECO:0000259" key="7">
    <source>
        <dbReference type="PROSITE" id="PS50048"/>
    </source>
</evidence>
<sequence>MTEQSRKRSRIACTSCQSRKRKCSGDQPCTTCAQFGADCHYDLLARKKKDIRHFQTQSVSSSLLSPTTVQNDIAAKRQQQDQQSNPAALAGLLLKALEANSGAAFARRLNPKNDVAGAPKLHLFGWNVGARYPTPKWAQALSSVKPRPVVEIISQDEMRSLASIFFERVDPCYPFVDRDTLLRQVSRRWLLPMTSESLGFGPDDAVLCGVAAFGYLFSRRQATSTELQLVESARSILEQSLQSEPLSPVEKLTGWVLRVAYLRMTTTAHAAWMASCSLMHLIEAMGMHIEPSSNIALDRTSTPESCNPETRRRLFAMARHLNVWISFELGRSRVVLQGATSLPPSPRPTTNGFSPTPTTDIFNLLPISESLDPNEAQDVSNLEFALTDVLDITYFQPHLILVQCNLMLCIYRRLRVLNSITSGDLLDRVLALSGRGLKAVSELVSLSSPWHQIANVPFQVMCTLLAIDNRASLAMLRDAMRTLHEVASAYDTEVMREAYTTAYLMIVMHQRRKEEDMRTLKDVLQFNPAISIPAETQITESAVQSDHTLMDYPGFSWLSDILVDIPSLRNFDMEGQ</sequence>
<gene>
    <name evidence="8" type="ORF">BDW59DRAFT_72050</name>
</gene>
<dbReference type="InterPro" id="IPR007219">
    <property type="entry name" value="XnlR_reg_dom"/>
</dbReference>
<keyword evidence="9" id="KW-1185">Reference proteome</keyword>
<accession>A0ABR4ID38</accession>
<evidence type="ECO:0000256" key="1">
    <source>
        <dbReference type="ARBA" id="ARBA00022723"/>
    </source>
</evidence>
<evidence type="ECO:0000256" key="6">
    <source>
        <dbReference type="ARBA" id="ARBA00023242"/>
    </source>
</evidence>
<evidence type="ECO:0000256" key="2">
    <source>
        <dbReference type="ARBA" id="ARBA00022833"/>
    </source>
</evidence>
<evidence type="ECO:0000313" key="9">
    <source>
        <dbReference type="Proteomes" id="UP001610335"/>
    </source>
</evidence>
<organism evidence="8 9">
    <name type="scientific">Aspergillus cavernicola</name>
    <dbReference type="NCBI Taxonomy" id="176166"/>
    <lineage>
        <taxon>Eukaryota</taxon>
        <taxon>Fungi</taxon>
        <taxon>Dikarya</taxon>
        <taxon>Ascomycota</taxon>
        <taxon>Pezizomycotina</taxon>
        <taxon>Eurotiomycetes</taxon>
        <taxon>Eurotiomycetidae</taxon>
        <taxon>Eurotiales</taxon>
        <taxon>Aspergillaceae</taxon>
        <taxon>Aspergillus</taxon>
        <taxon>Aspergillus subgen. Nidulantes</taxon>
    </lineage>
</organism>
<evidence type="ECO:0000256" key="5">
    <source>
        <dbReference type="ARBA" id="ARBA00023163"/>
    </source>
</evidence>
<dbReference type="PROSITE" id="PS50048">
    <property type="entry name" value="ZN2_CY6_FUNGAL_2"/>
    <property type="match status" value="1"/>
</dbReference>
<dbReference type="Proteomes" id="UP001610335">
    <property type="component" value="Unassembled WGS sequence"/>
</dbReference>
<comment type="caution">
    <text evidence="8">The sequence shown here is derived from an EMBL/GenBank/DDBJ whole genome shotgun (WGS) entry which is preliminary data.</text>
</comment>
<protein>
    <recommendedName>
        <fullName evidence="7">Zn(2)-C6 fungal-type domain-containing protein</fullName>
    </recommendedName>
</protein>
<dbReference type="Pfam" id="PF00172">
    <property type="entry name" value="Zn_clus"/>
    <property type="match status" value="1"/>
</dbReference>
<keyword evidence="3" id="KW-0805">Transcription regulation</keyword>
<evidence type="ECO:0000256" key="4">
    <source>
        <dbReference type="ARBA" id="ARBA00023125"/>
    </source>
</evidence>
<keyword evidence="1" id="KW-0479">Metal-binding</keyword>
<keyword evidence="2" id="KW-0862">Zinc</keyword>
<dbReference type="InterPro" id="IPR036864">
    <property type="entry name" value="Zn2-C6_fun-type_DNA-bd_sf"/>
</dbReference>
<feature type="domain" description="Zn(2)-C6 fungal-type" evidence="7">
    <location>
        <begin position="12"/>
        <end position="41"/>
    </location>
</feature>
<name>A0ABR4ID38_9EURO</name>
<dbReference type="InterPro" id="IPR052478">
    <property type="entry name" value="Metabolite_Synth_Reg"/>
</dbReference>
<dbReference type="CDD" id="cd00067">
    <property type="entry name" value="GAL4"/>
    <property type="match status" value="1"/>
</dbReference>
<evidence type="ECO:0000313" key="8">
    <source>
        <dbReference type="EMBL" id="KAL2825655.1"/>
    </source>
</evidence>
<dbReference type="CDD" id="cd12148">
    <property type="entry name" value="fungal_TF_MHR"/>
    <property type="match status" value="1"/>
</dbReference>
<proteinExistence type="predicted"/>
<keyword evidence="5" id="KW-0804">Transcription</keyword>
<dbReference type="SMART" id="SM00066">
    <property type="entry name" value="GAL4"/>
    <property type="match status" value="1"/>
</dbReference>
<evidence type="ECO:0000256" key="3">
    <source>
        <dbReference type="ARBA" id="ARBA00023015"/>
    </source>
</evidence>
<dbReference type="Gene3D" id="4.10.240.10">
    <property type="entry name" value="Zn(2)-C6 fungal-type DNA-binding domain"/>
    <property type="match status" value="1"/>
</dbReference>